<dbReference type="Pfam" id="PF22725">
    <property type="entry name" value="GFO_IDH_MocA_C3"/>
    <property type="match status" value="1"/>
</dbReference>
<reference evidence="3 4" key="1">
    <citation type="submission" date="2024-06" db="EMBL/GenBank/DDBJ databases">
        <title>Sorghum-associated microbial communities from plants grown in Nebraska, USA.</title>
        <authorList>
            <person name="Schachtman D."/>
        </authorList>
    </citation>
    <scope>NUCLEOTIDE SEQUENCE [LARGE SCALE GENOMIC DNA]</scope>
    <source>
        <strain evidence="3 4">3207</strain>
    </source>
</reference>
<feature type="domain" description="Gfo/Idh/MocA-like oxidoreductase N-terminal" evidence="1">
    <location>
        <begin position="4"/>
        <end position="123"/>
    </location>
</feature>
<dbReference type="RefSeq" id="WP_354549066.1">
    <property type="nucleotide sequence ID" value="NZ_JBEPSM010000001.1"/>
</dbReference>
<dbReference type="InterPro" id="IPR000683">
    <property type="entry name" value="Gfo/Idh/MocA-like_OxRdtase_N"/>
</dbReference>
<evidence type="ECO:0000313" key="3">
    <source>
        <dbReference type="EMBL" id="MET4632995.1"/>
    </source>
</evidence>
<proteinExistence type="predicted"/>
<dbReference type="PANTHER" id="PTHR43377">
    <property type="entry name" value="BILIVERDIN REDUCTASE A"/>
    <property type="match status" value="1"/>
</dbReference>
<gene>
    <name evidence="3" type="ORF">ABIE08_000908</name>
</gene>
<keyword evidence="4" id="KW-1185">Reference proteome</keyword>
<dbReference type="Pfam" id="PF01408">
    <property type="entry name" value="GFO_IDH_MocA"/>
    <property type="match status" value="1"/>
</dbReference>
<accession>A0ABV2QX70</accession>
<dbReference type="Gene3D" id="3.30.360.10">
    <property type="entry name" value="Dihydrodipicolinate Reductase, domain 2"/>
    <property type="match status" value="1"/>
</dbReference>
<dbReference type="EC" id="1.1.1.374" evidence="3"/>
<dbReference type="EMBL" id="JBEPSM010000001">
    <property type="protein sequence ID" value="MET4632995.1"/>
    <property type="molecule type" value="Genomic_DNA"/>
</dbReference>
<feature type="domain" description="GFO/IDH/MocA-like oxidoreductase" evidence="2">
    <location>
        <begin position="131"/>
        <end position="249"/>
    </location>
</feature>
<dbReference type="InterPro" id="IPR036291">
    <property type="entry name" value="NAD(P)-bd_dom_sf"/>
</dbReference>
<dbReference type="InterPro" id="IPR055170">
    <property type="entry name" value="GFO_IDH_MocA-like_dom"/>
</dbReference>
<name>A0ABV2QX70_9HYPH</name>
<protein>
    <submittedName>
        <fullName evidence="3">UDP-N-acetylglucosamine 3-dehydrogenase</fullName>
        <ecNumber evidence="3">1.1.1.374</ecNumber>
    </submittedName>
</protein>
<evidence type="ECO:0000259" key="1">
    <source>
        <dbReference type="Pfam" id="PF01408"/>
    </source>
</evidence>
<dbReference type="Gene3D" id="3.40.50.720">
    <property type="entry name" value="NAD(P)-binding Rossmann-like Domain"/>
    <property type="match status" value="1"/>
</dbReference>
<dbReference type="SUPFAM" id="SSF55347">
    <property type="entry name" value="Glyceraldehyde-3-phosphate dehydrogenase-like, C-terminal domain"/>
    <property type="match status" value="1"/>
</dbReference>
<keyword evidence="3" id="KW-0560">Oxidoreductase</keyword>
<dbReference type="InterPro" id="IPR051450">
    <property type="entry name" value="Gfo/Idh/MocA_Oxidoreductases"/>
</dbReference>
<sequence length="335" mass="36328">MDRLRIGVIGLGWFGEIHCETIIGVPNLELAALCTRQPDRLAAMGAKFGVAKTYADYNDMLADPEIDAVSICTMWDQHVGPAVAALKAGKHVFLEKPIASTVEDARTIIEASKGARGILFVGHIVRFNPRYRMAKQAIDTGKIGKIVALSSRRNIPAAWTPTILNKIGPIVGDAIHDTDIMLWFTGEKIVSAYAQTISVRNLKHPDIGQTMYRFESGATATLETVWCMPEKTPFDIDERMSIIGTEGIIHVQDTFPNLGIVSSDKLHSPDTTYWPEFNGVRGGALRDEFSYFANCALAGETPVMGVPTDAAAALEATLAAEESARTGNVIRIGQG</sequence>
<evidence type="ECO:0000259" key="2">
    <source>
        <dbReference type="Pfam" id="PF22725"/>
    </source>
</evidence>
<dbReference type="SUPFAM" id="SSF51735">
    <property type="entry name" value="NAD(P)-binding Rossmann-fold domains"/>
    <property type="match status" value="1"/>
</dbReference>
<dbReference type="GO" id="GO:0016491">
    <property type="term" value="F:oxidoreductase activity"/>
    <property type="evidence" value="ECO:0007669"/>
    <property type="project" value="UniProtKB-KW"/>
</dbReference>
<evidence type="ECO:0000313" key="4">
    <source>
        <dbReference type="Proteomes" id="UP001549321"/>
    </source>
</evidence>
<comment type="caution">
    <text evidence="3">The sequence shown here is derived from an EMBL/GenBank/DDBJ whole genome shotgun (WGS) entry which is preliminary data.</text>
</comment>
<dbReference type="PANTHER" id="PTHR43377:SF1">
    <property type="entry name" value="BILIVERDIN REDUCTASE A"/>
    <property type="match status" value="1"/>
</dbReference>
<dbReference type="Proteomes" id="UP001549321">
    <property type="component" value="Unassembled WGS sequence"/>
</dbReference>
<organism evidence="3 4">
    <name type="scientific">Kaistia defluvii</name>
    <dbReference type="NCBI Taxonomy" id="410841"/>
    <lineage>
        <taxon>Bacteria</taxon>
        <taxon>Pseudomonadati</taxon>
        <taxon>Pseudomonadota</taxon>
        <taxon>Alphaproteobacteria</taxon>
        <taxon>Hyphomicrobiales</taxon>
        <taxon>Kaistiaceae</taxon>
        <taxon>Kaistia</taxon>
    </lineage>
</organism>